<sequence>MAERRRGLDLDHCLLVMRTLAEFHAASVVLHDQDPESMSVYEQNFFSEPETREGLHKFVSGSLKSVAKAVDSWPGYSERYPQKLRALADVMLDRIVQVTQRDDTAFNVLNHGDLWVNNMLFRYSGAPDGLRLLDFQFLHFSSPAIDLQYFFNTSPCEEVRVHHLGQLMQEYHSTLCGTLKAMGYPHKHITLEELWQEYDSKTLYGVYGACCVLPIVLADKGIELEALMESETGHNSETYNGDFYRKALQTMLPKFEEKGVFRC</sequence>
<comment type="caution">
    <text evidence="2">The sequence shown here is derived from an EMBL/GenBank/DDBJ whole genome shotgun (WGS) entry which is preliminary data.</text>
</comment>
<dbReference type="Proteomes" id="UP000502823">
    <property type="component" value="Unassembled WGS sequence"/>
</dbReference>
<evidence type="ECO:0000259" key="1">
    <source>
        <dbReference type="SMART" id="SM00587"/>
    </source>
</evidence>
<evidence type="ECO:0000313" key="2">
    <source>
        <dbReference type="EMBL" id="GFG39139.1"/>
    </source>
</evidence>
<feature type="domain" description="CHK kinase-like" evidence="1">
    <location>
        <begin position="1"/>
        <end position="181"/>
    </location>
</feature>
<dbReference type="Gene3D" id="3.90.1200.10">
    <property type="match status" value="1"/>
</dbReference>
<dbReference type="AlphaFoldDB" id="A0A6L2Q2V3"/>
<dbReference type="InterPro" id="IPR004119">
    <property type="entry name" value="EcKL"/>
</dbReference>
<gene>
    <name evidence="2" type="ORF">Cfor_06447</name>
</gene>
<proteinExistence type="predicted"/>
<dbReference type="PANTHER" id="PTHR11012">
    <property type="entry name" value="PROTEIN KINASE-LIKE DOMAIN-CONTAINING"/>
    <property type="match status" value="1"/>
</dbReference>
<dbReference type="Pfam" id="PF02958">
    <property type="entry name" value="EcKL"/>
    <property type="match status" value="1"/>
</dbReference>
<keyword evidence="3" id="KW-1185">Reference proteome</keyword>
<dbReference type="PANTHER" id="PTHR11012:SF56">
    <property type="entry name" value="CHK KINASE-LIKE DOMAIN-CONTAINING PROTEIN-RELATED"/>
    <property type="match status" value="1"/>
</dbReference>
<organism evidence="2 3">
    <name type="scientific">Coptotermes formosanus</name>
    <name type="common">Formosan subterranean termite</name>
    <dbReference type="NCBI Taxonomy" id="36987"/>
    <lineage>
        <taxon>Eukaryota</taxon>
        <taxon>Metazoa</taxon>
        <taxon>Ecdysozoa</taxon>
        <taxon>Arthropoda</taxon>
        <taxon>Hexapoda</taxon>
        <taxon>Insecta</taxon>
        <taxon>Pterygota</taxon>
        <taxon>Neoptera</taxon>
        <taxon>Polyneoptera</taxon>
        <taxon>Dictyoptera</taxon>
        <taxon>Blattodea</taxon>
        <taxon>Blattoidea</taxon>
        <taxon>Termitoidae</taxon>
        <taxon>Rhinotermitidae</taxon>
        <taxon>Coptotermes</taxon>
    </lineage>
</organism>
<dbReference type="SMART" id="SM00587">
    <property type="entry name" value="CHK"/>
    <property type="match status" value="1"/>
</dbReference>
<protein>
    <recommendedName>
        <fullName evidence="1">CHK kinase-like domain-containing protein</fullName>
    </recommendedName>
</protein>
<reference evidence="3" key="1">
    <citation type="submission" date="2020-01" db="EMBL/GenBank/DDBJ databases">
        <title>Draft genome sequence of the Termite Coptotermes fromosanus.</title>
        <authorList>
            <person name="Itakura S."/>
            <person name="Yosikawa Y."/>
            <person name="Umezawa K."/>
        </authorList>
    </citation>
    <scope>NUCLEOTIDE SEQUENCE [LARGE SCALE GENOMIC DNA]</scope>
</reference>
<dbReference type="InterPro" id="IPR015897">
    <property type="entry name" value="CHK_kinase-like"/>
</dbReference>
<dbReference type="SUPFAM" id="SSF56112">
    <property type="entry name" value="Protein kinase-like (PK-like)"/>
    <property type="match status" value="1"/>
</dbReference>
<evidence type="ECO:0000313" key="3">
    <source>
        <dbReference type="Proteomes" id="UP000502823"/>
    </source>
</evidence>
<dbReference type="InterPro" id="IPR011009">
    <property type="entry name" value="Kinase-like_dom_sf"/>
</dbReference>
<dbReference type="OrthoDB" id="8250698at2759"/>
<dbReference type="EMBL" id="BLKM01000870">
    <property type="protein sequence ID" value="GFG39139.1"/>
    <property type="molecule type" value="Genomic_DNA"/>
</dbReference>
<dbReference type="InParanoid" id="A0A6L2Q2V3"/>
<name>A0A6L2Q2V3_COPFO</name>
<accession>A0A6L2Q2V3</accession>